<dbReference type="InterPro" id="IPR037800">
    <property type="entry name" value="GCN5"/>
</dbReference>
<dbReference type="SUPFAM" id="SSF47370">
    <property type="entry name" value="Bromodomain"/>
    <property type="match status" value="1"/>
</dbReference>
<dbReference type="InterPro" id="IPR018359">
    <property type="entry name" value="Bromodomain_CS"/>
</dbReference>
<reference evidence="6 7" key="1">
    <citation type="submission" date="2020-01" db="EMBL/GenBank/DDBJ databases">
        <title>Identification and distribution of gene clusters putatively required for synthesis of sphingolipid metabolism inhibitors in phylogenetically diverse species of the filamentous fungus Fusarium.</title>
        <authorList>
            <person name="Kim H.-S."/>
            <person name="Busman M."/>
            <person name="Brown D.W."/>
            <person name="Divon H."/>
            <person name="Uhlig S."/>
            <person name="Proctor R.H."/>
        </authorList>
    </citation>
    <scope>NUCLEOTIDE SEQUENCE [LARGE SCALE GENOMIC DNA]</scope>
    <source>
        <strain evidence="6 7">NRRL 20459</strain>
    </source>
</reference>
<feature type="domain" description="Bromo" evidence="5">
    <location>
        <begin position="11"/>
        <end position="81"/>
    </location>
</feature>
<evidence type="ECO:0000256" key="1">
    <source>
        <dbReference type="ARBA" id="ARBA00022679"/>
    </source>
</evidence>
<dbReference type="AlphaFoldDB" id="A0A8H4LFZ3"/>
<evidence type="ECO:0000256" key="4">
    <source>
        <dbReference type="PROSITE-ProRule" id="PRU00035"/>
    </source>
</evidence>
<accession>A0A8H4LFZ3</accession>
<comment type="caution">
    <text evidence="6">The sequence shown here is derived from an EMBL/GenBank/DDBJ whole genome shotgun (WGS) entry which is preliminary data.</text>
</comment>
<dbReference type="PANTHER" id="PTHR45750:SF3">
    <property type="entry name" value="HISTONE ACETYLTRANSFERASE"/>
    <property type="match status" value="1"/>
</dbReference>
<proteinExistence type="predicted"/>
<dbReference type="InterPro" id="IPR036427">
    <property type="entry name" value="Bromodomain-like_sf"/>
</dbReference>
<sequence length="105" mass="12025">MASFGIKTNGAQCRATWPFCQPVSKDDIPDYYEVIKEPMDFSTMEARLEAGQYMAIGDFIKDAQLVFDNCRRFNGETNPNPETRPKQPRRIVIGSGQRSRININY</sequence>
<evidence type="ECO:0000256" key="3">
    <source>
        <dbReference type="ARBA" id="ARBA00023315"/>
    </source>
</evidence>
<keyword evidence="3" id="KW-0012">Acyltransferase</keyword>
<name>A0A8H4LFZ3_9HYPO</name>
<dbReference type="PRINTS" id="PR00503">
    <property type="entry name" value="BROMODOMAIN"/>
</dbReference>
<evidence type="ECO:0000313" key="7">
    <source>
        <dbReference type="Proteomes" id="UP000554235"/>
    </source>
</evidence>
<evidence type="ECO:0000259" key="5">
    <source>
        <dbReference type="PROSITE" id="PS50014"/>
    </source>
</evidence>
<evidence type="ECO:0000313" key="6">
    <source>
        <dbReference type="EMBL" id="KAF4467284.1"/>
    </source>
</evidence>
<dbReference type="SMART" id="SM00297">
    <property type="entry name" value="BROMO"/>
    <property type="match status" value="1"/>
</dbReference>
<keyword evidence="1 6" id="KW-0808">Transferase</keyword>
<dbReference type="Proteomes" id="UP000554235">
    <property type="component" value="Unassembled WGS sequence"/>
</dbReference>
<dbReference type="EMBL" id="JAADYS010000767">
    <property type="protein sequence ID" value="KAF4467284.1"/>
    <property type="molecule type" value="Genomic_DNA"/>
</dbReference>
<dbReference type="GO" id="GO:0010484">
    <property type="term" value="F:histone H3 acetyltransferase activity"/>
    <property type="evidence" value="ECO:0007669"/>
    <property type="project" value="TreeGrafter"/>
</dbReference>
<keyword evidence="2 4" id="KW-0103">Bromodomain</keyword>
<protein>
    <submittedName>
        <fullName evidence="6">Histone acetyltransferase</fullName>
    </submittedName>
</protein>
<dbReference type="GO" id="GO:0045944">
    <property type="term" value="P:positive regulation of transcription by RNA polymerase II"/>
    <property type="evidence" value="ECO:0007669"/>
    <property type="project" value="TreeGrafter"/>
</dbReference>
<dbReference type="PROSITE" id="PS50014">
    <property type="entry name" value="BROMODOMAIN_2"/>
    <property type="match status" value="1"/>
</dbReference>
<dbReference type="PROSITE" id="PS00633">
    <property type="entry name" value="BROMODOMAIN_1"/>
    <property type="match status" value="1"/>
</dbReference>
<evidence type="ECO:0000256" key="2">
    <source>
        <dbReference type="ARBA" id="ARBA00023117"/>
    </source>
</evidence>
<dbReference type="OrthoDB" id="5085373at2759"/>
<dbReference type="InterPro" id="IPR001487">
    <property type="entry name" value="Bromodomain"/>
</dbReference>
<gene>
    <name evidence="6" type="ORF">FALBO_5848</name>
</gene>
<dbReference type="Gene3D" id="1.20.920.10">
    <property type="entry name" value="Bromodomain-like"/>
    <property type="match status" value="1"/>
</dbReference>
<dbReference type="GO" id="GO:0000123">
    <property type="term" value="C:histone acetyltransferase complex"/>
    <property type="evidence" value="ECO:0007669"/>
    <property type="project" value="TreeGrafter"/>
</dbReference>
<dbReference type="PANTHER" id="PTHR45750">
    <property type="entry name" value="GH11602P"/>
    <property type="match status" value="1"/>
</dbReference>
<keyword evidence="7" id="KW-1185">Reference proteome</keyword>
<organism evidence="6 7">
    <name type="scientific">Fusarium albosuccineum</name>
    <dbReference type="NCBI Taxonomy" id="1237068"/>
    <lineage>
        <taxon>Eukaryota</taxon>
        <taxon>Fungi</taxon>
        <taxon>Dikarya</taxon>
        <taxon>Ascomycota</taxon>
        <taxon>Pezizomycotina</taxon>
        <taxon>Sordariomycetes</taxon>
        <taxon>Hypocreomycetidae</taxon>
        <taxon>Hypocreales</taxon>
        <taxon>Nectriaceae</taxon>
        <taxon>Fusarium</taxon>
        <taxon>Fusarium decemcellulare species complex</taxon>
    </lineage>
</organism>
<dbReference type="Pfam" id="PF00439">
    <property type="entry name" value="Bromodomain"/>
    <property type="match status" value="1"/>
</dbReference>